<protein>
    <submittedName>
        <fullName evidence="2">Uncharacterized protein</fullName>
    </submittedName>
</protein>
<keyword evidence="3" id="KW-1185">Reference proteome</keyword>
<dbReference type="Proteomes" id="UP001172102">
    <property type="component" value="Unassembled WGS sequence"/>
</dbReference>
<organism evidence="2 3">
    <name type="scientific">Lasiosphaeris hirsuta</name>
    <dbReference type="NCBI Taxonomy" id="260670"/>
    <lineage>
        <taxon>Eukaryota</taxon>
        <taxon>Fungi</taxon>
        <taxon>Dikarya</taxon>
        <taxon>Ascomycota</taxon>
        <taxon>Pezizomycotina</taxon>
        <taxon>Sordariomycetes</taxon>
        <taxon>Sordariomycetidae</taxon>
        <taxon>Sordariales</taxon>
        <taxon>Lasiosphaeriaceae</taxon>
        <taxon>Lasiosphaeris</taxon>
    </lineage>
</organism>
<dbReference type="EMBL" id="JAUKUA010000001">
    <property type="protein sequence ID" value="KAK0732035.1"/>
    <property type="molecule type" value="Genomic_DNA"/>
</dbReference>
<accession>A0AA40E9R0</accession>
<proteinExistence type="predicted"/>
<reference evidence="2" key="1">
    <citation type="submission" date="2023-06" db="EMBL/GenBank/DDBJ databases">
        <title>Genome-scale phylogeny and comparative genomics of the fungal order Sordariales.</title>
        <authorList>
            <consortium name="Lawrence Berkeley National Laboratory"/>
            <person name="Hensen N."/>
            <person name="Bonometti L."/>
            <person name="Westerberg I."/>
            <person name="Brannstrom I.O."/>
            <person name="Guillou S."/>
            <person name="Cros-Aarteil S."/>
            <person name="Calhoun S."/>
            <person name="Haridas S."/>
            <person name="Kuo A."/>
            <person name="Mondo S."/>
            <person name="Pangilinan J."/>
            <person name="Riley R."/>
            <person name="Labutti K."/>
            <person name="Andreopoulos B."/>
            <person name="Lipzen A."/>
            <person name="Chen C."/>
            <person name="Yanf M."/>
            <person name="Daum C."/>
            <person name="Ng V."/>
            <person name="Clum A."/>
            <person name="Steindorff A."/>
            <person name="Ohm R."/>
            <person name="Martin F."/>
            <person name="Silar P."/>
            <person name="Natvig D."/>
            <person name="Lalanne C."/>
            <person name="Gautier V."/>
            <person name="Ament-Velasquez S.L."/>
            <person name="Kruys A."/>
            <person name="Hutchinson M.I."/>
            <person name="Powell A.J."/>
            <person name="Barry K."/>
            <person name="Miller A.N."/>
            <person name="Grigoriev I.V."/>
            <person name="Debuchy R."/>
            <person name="Gladieux P."/>
            <person name="Thoren M.H."/>
            <person name="Johannesson H."/>
        </authorList>
    </citation>
    <scope>NUCLEOTIDE SEQUENCE</scope>
    <source>
        <strain evidence="2">SMH4607-1</strain>
    </source>
</reference>
<comment type="caution">
    <text evidence="2">The sequence shown here is derived from an EMBL/GenBank/DDBJ whole genome shotgun (WGS) entry which is preliminary data.</text>
</comment>
<evidence type="ECO:0000313" key="2">
    <source>
        <dbReference type="EMBL" id="KAK0732035.1"/>
    </source>
</evidence>
<dbReference type="AlphaFoldDB" id="A0AA40E9R0"/>
<evidence type="ECO:0000256" key="1">
    <source>
        <dbReference type="SAM" id="MobiDB-lite"/>
    </source>
</evidence>
<gene>
    <name evidence="2" type="ORF">B0H67DRAFT_566483</name>
</gene>
<sequence>MAQARHQHYGACYAVGRRLRQARCYAYHRECNWKRPRRAARGHQPQHSIGDIGRDTCLHH</sequence>
<evidence type="ECO:0000313" key="3">
    <source>
        <dbReference type="Proteomes" id="UP001172102"/>
    </source>
</evidence>
<name>A0AA40E9R0_9PEZI</name>
<feature type="region of interest" description="Disordered" evidence="1">
    <location>
        <begin position="37"/>
        <end position="60"/>
    </location>
</feature>